<dbReference type="EMBL" id="AJWY01011134">
    <property type="protein sequence ID" value="EKC53592.1"/>
    <property type="molecule type" value="Genomic_DNA"/>
</dbReference>
<protein>
    <submittedName>
        <fullName evidence="1">DNA primase, catalytic core</fullName>
    </submittedName>
</protein>
<dbReference type="AlphaFoldDB" id="K1RYN1"/>
<name>K1RYN1_9ZZZZ</name>
<evidence type="ECO:0000313" key="1">
    <source>
        <dbReference type="EMBL" id="EKC53592.1"/>
    </source>
</evidence>
<feature type="non-terminal residue" evidence="1">
    <location>
        <position position="1"/>
    </location>
</feature>
<proteinExistence type="predicted"/>
<organism evidence="1">
    <name type="scientific">human gut metagenome</name>
    <dbReference type="NCBI Taxonomy" id="408170"/>
    <lineage>
        <taxon>unclassified sequences</taxon>
        <taxon>metagenomes</taxon>
        <taxon>organismal metagenomes</taxon>
    </lineage>
</organism>
<gene>
    <name evidence="1" type="ORF">LEA_16294</name>
</gene>
<reference evidence="1" key="1">
    <citation type="journal article" date="2013" name="Environ. Microbiol.">
        <title>Microbiota from the distal guts of lean and obese adolescents exhibit partial functional redundancy besides clear differences in community structure.</title>
        <authorList>
            <person name="Ferrer M."/>
            <person name="Ruiz A."/>
            <person name="Lanza F."/>
            <person name="Haange S.B."/>
            <person name="Oberbach A."/>
            <person name="Till H."/>
            <person name="Bargiela R."/>
            <person name="Campoy C."/>
            <person name="Segura M.T."/>
            <person name="Richter M."/>
            <person name="von Bergen M."/>
            <person name="Seifert J."/>
            <person name="Suarez A."/>
        </authorList>
    </citation>
    <scope>NUCLEOTIDE SEQUENCE</scope>
</reference>
<sequence length="82" mass="9054">EVSLATLRAFVSEEALNELSRLAAQYSDVNCTPEDIKLYLERIARGTPVASRAASMSTNDIEQYLQSMREQKQGTADAEDSV</sequence>
<accession>K1RYN1</accession>
<comment type="caution">
    <text evidence="1">The sequence shown here is derived from an EMBL/GenBank/DDBJ whole genome shotgun (WGS) entry which is preliminary data.</text>
</comment>